<dbReference type="PROSITE" id="PS51257">
    <property type="entry name" value="PROKAR_LIPOPROTEIN"/>
    <property type="match status" value="1"/>
</dbReference>
<evidence type="ECO:0000313" key="1">
    <source>
        <dbReference type="EMBL" id="ATL70654.1"/>
    </source>
</evidence>
<dbReference type="Proteomes" id="UP000221961">
    <property type="component" value="Chromosome"/>
</dbReference>
<organism evidence="1 2">
    <name type="scientific">Nocardia terpenica</name>
    <dbReference type="NCBI Taxonomy" id="455432"/>
    <lineage>
        <taxon>Bacteria</taxon>
        <taxon>Bacillati</taxon>
        <taxon>Actinomycetota</taxon>
        <taxon>Actinomycetes</taxon>
        <taxon>Mycobacteriales</taxon>
        <taxon>Nocardiaceae</taxon>
        <taxon>Nocardia</taxon>
    </lineage>
</organism>
<dbReference type="KEGG" id="ntp:CRH09_35245"/>
<dbReference type="AlphaFoldDB" id="A0A291RTV2"/>
<reference evidence="1 2" key="1">
    <citation type="submission" date="2017-10" db="EMBL/GenBank/DDBJ databases">
        <title>Comparative genomics between pathogenic Norcardia.</title>
        <authorList>
            <person name="Zeng L."/>
        </authorList>
    </citation>
    <scope>NUCLEOTIDE SEQUENCE [LARGE SCALE GENOMIC DNA]</scope>
    <source>
        <strain evidence="1 2">NC_YFY_NT001</strain>
    </source>
</reference>
<proteinExistence type="predicted"/>
<dbReference type="EMBL" id="CP023778">
    <property type="protein sequence ID" value="ATL70654.1"/>
    <property type="molecule type" value="Genomic_DNA"/>
</dbReference>
<gene>
    <name evidence="1" type="ORF">CRH09_35245</name>
</gene>
<sequence>MQHTMIRVVCGGLSLVALSGCGHVVTGPIPAHGTGLSGPAGVAASPEQQAVDQATGMLKNYYLVLARLARENETDLAVLQTVSRGDQVDRARQEVARLRAGDASDQTLIGSRATRHTVPKDPDTGAPATGLATIDFDTCVGADRARSAAVTTRLDNPDWPDPAGWRVARTLSLPGERCDTSLF</sequence>
<name>A0A291RTV2_9NOCA</name>
<evidence type="ECO:0008006" key="3">
    <source>
        <dbReference type="Google" id="ProtNLM"/>
    </source>
</evidence>
<protein>
    <recommendedName>
        <fullName evidence="3">Lipoprotein</fullName>
    </recommendedName>
</protein>
<accession>A0A291RTV2</accession>
<evidence type="ECO:0000313" key="2">
    <source>
        <dbReference type="Proteomes" id="UP000221961"/>
    </source>
</evidence>